<dbReference type="OrthoDB" id="18170at2759"/>
<dbReference type="InterPro" id="IPR000537">
    <property type="entry name" value="UbiA_prenyltransferase"/>
</dbReference>
<accession>A0A8A3PDD0</accession>
<dbReference type="GO" id="GO:0016114">
    <property type="term" value="P:terpenoid biosynthetic process"/>
    <property type="evidence" value="ECO:0007669"/>
    <property type="project" value="UniProtKB-UniPathway"/>
</dbReference>
<evidence type="ECO:0000256" key="9">
    <source>
        <dbReference type="ARBA" id="ARBA00052313"/>
    </source>
</evidence>
<evidence type="ECO:0000256" key="1">
    <source>
        <dbReference type="ARBA" id="ARBA00001946"/>
    </source>
</evidence>
<feature type="transmembrane region" description="Helical" evidence="11">
    <location>
        <begin position="378"/>
        <end position="397"/>
    </location>
</feature>
<evidence type="ECO:0000256" key="11">
    <source>
        <dbReference type="HAMAP-Rule" id="MF_03189"/>
    </source>
</evidence>
<dbReference type="AlphaFoldDB" id="A0A8A3PDD0"/>
<dbReference type="FunFam" id="1.10.357.140:FF:000003">
    <property type="entry name" value="4-hydroxybenzoate polyprenyltransferase, mitochondrial"/>
    <property type="match status" value="1"/>
</dbReference>
<evidence type="ECO:0000256" key="4">
    <source>
        <dbReference type="ARBA" id="ARBA00005985"/>
    </source>
</evidence>
<protein>
    <recommendedName>
        <fullName evidence="11">4-hydroxybenzoate polyprenyltransferase, mitochondrial</fullName>
        <shortName evidence="11">4-HB polyprenyltransferase</shortName>
        <ecNumber evidence="11">2.5.1.39</ecNumber>
    </recommendedName>
    <alternativeName>
        <fullName evidence="11">Para-hydroxybenzoate--polyprenyltransferase</fullName>
        <shortName evidence="11">PHB:PPT</shortName>
        <shortName evidence="11">PHB:polyprenyltransferase</shortName>
    </alternativeName>
</protein>
<feature type="transmembrane region" description="Helical" evidence="11">
    <location>
        <begin position="124"/>
        <end position="142"/>
    </location>
</feature>
<dbReference type="Pfam" id="PF01040">
    <property type="entry name" value="UbiA"/>
    <property type="match status" value="1"/>
</dbReference>
<dbReference type="Proteomes" id="UP000672032">
    <property type="component" value="Chromosome 3"/>
</dbReference>
<dbReference type="HAMAP" id="MF_01635">
    <property type="entry name" value="UbiA"/>
    <property type="match status" value="1"/>
</dbReference>
<dbReference type="InterPro" id="IPR044878">
    <property type="entry name" value="UbiA_sf"/>
</dbReference>
<comment type="similarity">
    <text evidence="4 11">Belongs to the UbiA prenyltransferase family.</text>
</comment>
<reference evidence="12" key="1">
    <citation type="submission" date="2020-10" db="EMBL/GenBank/DDBJ databases">
        <title>Genome Sequence of Monilinia vaccinii-corymbosi Sheds Light on Mummy Berry Disease Infection of Blueberry and Mating Type.</title>
        <authorList>
            <person name="Yow A.G."/>
            <person name="Zhang Y."/>
            <person name="Bansal K."/>
            <person name="Eacker S.M."/>
            <person name="Sullivan S."/>
            <person name="Liachko I."/>
            <person name="Cubeta M.A."/>
            <person name="Rollins J.A."/>
            <person name="Ashrafi H."/>
        </authorList>
    </citation>
    <scope>NUCLEOTIDE SEQUENCE</scope>
    <source>
        <strain evidence="12">RL-1</strain>
    </source>
</reference>
<evidence type="ECO:0000256" key="2">
    <source>
        <dbReference type="ARBA" id="ARBA00004292"/>
    </source>
</evidence>
<proteinExistence type="inferred from homology"/>
<dbReference type="EMBL" id="CP063407">
    <property type="protein sequence ID" value="QSZ33089.1"/>
    <property type="molecule type" value="Genomic_DNA"/>
</dbReference>
<keyword evidence="13" id="KW-1185">Reference proteome</keyword>
<dbReference type="EC" id="2.5.1.39" evidence="11"/>
<comment type="cofactor">
    <cofactor evidence="1 11">
        <name>Mg(2+)</name>
        <dbReference type="ChEBI" id="CHEBI:18420"/>
    </cofactor>
</comment>
<name>A0A8A3PDD0_9HELO</name>
<dbReference type="PANTHER" id="PTHR11048">
    <property type="entry name" value="PRENYLTRANSFERASES"/>
    <property type="match status" value="1"/>
</dbReference>
<comment type="pathway">
    <text evidence="11">Cofactor biosynthesis; ubiquinone biosynthesis.</text>
</comment>
<comment type="subcellular location">
    <subcellularLocation>
        <location evidence="2 11">Mitochondrion inner membrane</location>
        <topology evidence="2 11">Multi-pass membrane protein</topology>
        <orientation evidence="2 11">Matrix side</orientation>
    </subcellularLocation>
</comment>
<keyword evidence="6 11" id="KW-0812">Transmembrane</keyword>
<feature type="transmembrane region" description="Helical" evidence="11">
    <location>
        <begin position="325"/>
        <end position="343"/>
    </location>
</feature>
<evidence type="ECO:0000313" key="13">
    <source>
        <dbReference type="Proteomes" id="UP000672032"/>
    </source>
</evidence>
<dbReference type="GO" id="GO:0005743">
    <property type="term" value="C:mitochondrial inner membrane"/>
    <property type="evidence" value="ECO:0007669"/>
    <property type="project" value="UniProtKB-SubCell"/>
</dbReference>
<dbReference type="InterPro" id="IPR039653">
    <property type="entry name" value="Prenyltransferase"/>
</dbReference>
<feature type="transmembrane region" description="Helical" evidence="11">
    <location>
        <begin position="274"/>
        <end position="294"/>
    </location>
</feature>
<keyword evidence="8 11" id="KW-0472">Membrane</keyword>
<organism evidence="12 13">
    <name type="scientific">Monilinia vaccinii-corymbosi</name>
    <dbReference type="NCBI Taxonomy" id="61207"/>
    <lineage>
        <taxon>Eukaryota</taxon>
        <taxon>Fungi</taxon>
        <taxon>Dikarya</taxon>
        <taxon>Ascomycota</taxon>
        <taxon>Pezizomycotina</taxon>
        <taxon>Leotiomycetes</taxon>
        <taxon>Helotiales</taxon>
        <taxon>Sclerotiniaceae</taxon>
        <taxon>Monilinia</taxon>
    </lineage>
</organism>
<keyword evidence="11" id="KW-0496">Mitochondrion</keyword>
<dbReference type="InterPro" id="IPR006370">
    <property type="entry name" value="HB_polyprenyltransferase-like"/>
</dbReference>
<dbReference type="InterPro" id="IPR030470">
    <property type="entry name" value="UbiA_prenylTrfase_CS"/>
</dbReference>
<keyword evidence="11" id="KW-0831">Ubiquinone biosynthesis</keyword>
<evidence type="ECO:0000256" key="5">
    <source>
        <dbReference type="ARBA" id="ARBA00022679"/>
    </source>
</evidence>
<comment type="pathway">
    <text evidence="3">Secondary metabolite biosynthesis; terpenoid biosynthesis.</text>
</comment>
<dbReference type="CDD" id="cd13959">
    <property type="entry name" value="PT_UbiA_COQ2"/>
    <property type="match status" value="1"/>
</dbReference>
<evidence type="ECO:0000256" key="6">
    <source>
        <dbReference type="ARBA" id="ARBA00022692"/>
    </source>
</evidence>
<comment type="function">
    <text evidence="10 11">Catalyzes the prenylation of para-hydroxybenzoate (PHB) with an all-trans polyprenyl group. Mediates the second step in the final reaction sequence of coenzyme Q (CoQ) biosynthesis, which is the condensation of the polyisoprenoid side chain with PHB, generating the first membrane-bound Q intermediate.</text>
</comment>
<dbReference type="Gene3D" id="1.20.120.1780">
    <property type="entry name" value="UbiA prenyltransferase"/>
    <property type="match status" value="1"/>
</dbReference>
<dbReference type="Gene3D" id="1.10.357.140">
    <property type="entry name" value="UbiA prenyltransferase"/>
    <property type="match status" value="1"/>
</dbReference>
<keyword evidence="11" id="KW-0414">Isoprene biosynthesis</keyword>
<sequence>MSRYGKFSLPGGCRNALFQTISCSQRSSLRRPVSHSKITTCSYSRKKEAGSTVGSQHERYSLNVKVRANLTTLSNAKVSNISDKIPPSVLAPYAPPTTGLLSKLPSSWVPYAELVRLDKPAGTYYLFFPCLFSTLLAAPLTVPMVSPLPVVGTSLLFLSGALIMRGAGCTINDLWDRNLDPNVTRTRLRPIARGAVSPFQALVFTGGQLFAGLAILLQFPYECFFYATPSLLFVASYPLAKRVTHYPQFVLGLTFSWGAIMGFPALGIDLLADSAALTAAGFLYASNVAWTVLYDMIYAHMDIKDDAKAGIKSIALRHNAHTKQILTGLAVTQIGLLAAAGAAVGAGPVFFVGGCGGAAVTLAVMINKVNLKSVKNCWWWFVSGCLITGGTISAGLAGDYLIQHGQRADGGDSEVEDARGKSSFTVLYEYLF</sequence>
<keyword evidence="5 11" id="KW-0808">Transferase</keyword>
<evidence type="ECO:0000256" key="3">
    <source>
        <dbReference type="ARBA" id="ARBA00004721"/>
    </source>
</evidence>
<dbReference type="UniPathway" id="UPA00232"/>
<evidence type="ECO:0000313" key="12">
    <source>
        <dbReference type="EMBL" id="QSZ33089.1"/>
    </source>
</evidence>
<dbReference type="GO" id="GO:0008412">
    <property type="term" value="F:4-hydroxybenzoate polyprenyltransferase activity"/>
    <property type="evidence" value="ECO:0007669"/>
    <property type="project" value="UniProtKB-EC"/>
</dbReference>
<dbReference type="PANTHER" id="PTHR11048:SF28">
    <property type="entry name" value="4-HYDROXYBENZOATE POLYPRENYLTRANSFERASE, MITOCHONDRIAL"/>
    <property type="match status" value="1"/>
</dbReference>
<dbReference type="UniPathway" id="UPA00213"/>
<keyword evidence="11" id="KW-0999">Mitochondrion inner membrane</keyword>
<dbReference type="NCBIfam" id="TIGR01474">
    <property type="entry name" value="ubiA_proteo"/>
    <property type="match status" value="1"/>
</dbReference>
<feature type="transmembrane region" description="Helical" evidence="11">
    <location>
        <begin position="349"/>
        <end position="366"/>
    </location>
</feature>
<keyword evidence="7 11" id="KW-1133">Transmembrane helix</keyword>
<evidence type="ECO:0000256" key="8">
    <source>
        <dbReference type="ARBA" id="ARBA00023136"/>
    </source>
</evidence>
<dbReference type="FunFam" id="1.20.120.1780:FF:000001">
    <property type="entry name" value="4-hydroxybenzoate octaprenyltransferase"/>
    <property type="match status" value="1"/>
</dbReference>
<evidence type="ECO:0000256" key="10">
    <source>
        <dbReference type="ARBA" id="ARBA00058997"/>
    </source>
</evidence>
<dbReference type="GO" id="GO:0006744">
    <property type="term" value="P:ubiquinone biosynthetic process"/>
    <property type="evidence" value="ECO:0007669"/>
    <property type="project" value="UniProtKB-UniRule"/>
</dbReference>
<feature type="transmembrane region" description="Helical" evidence="11">
    <location>
        <begin position="223"/>
        <end position="240"/>
    </location>
</feature>
<gene>
    <name evidence="12" type="ORF">DSL72_002674</name>
</gene>
<feature type="transmembrane region" description="Helical" evidence="11">
    <location>
        <begin position="249"/>
        <end position="268"/>
    </location>
</feature>
<evidence type="ECO:0000256" key="7">
    <source>
        <dbReference type="ARBA" id="ARBA00022989"/>
    </source>
</evidence>
<dbReference type="PROSITE" id="PS00943">
    <property type="entry name" value="UBIA"/>
    <property type="match status" value="1"/>
</dbReference>
<comment type="catalytic activity">
    <reaction evidence="9 11">
        <text>an all-trans-polyprenyl diphosphate + 4-hydroxybenzoate = a 4-hydroxy-3-(all-trans-polyprenyl)benzoate + diphosphate</text>
        <dbReference type="Rhea" id="RHEA:44504"/>
        <dbReference type="Rhea" id="RHEA-COMP:9514"/>
        <dbReference type="Rhea" id="RHEA-COMP:9564"/>
        <dbReference type="ChEBI" id="CHEBI:17879"/>
        <dbReference type="ChEBI" id="CHEBI:33019"/>
        <dbReference type="ChEBI" id="CHEBI:58914"/>
        <dbReference type="ChEBI" id="CHEBI:78396"/>
        <dbReference type="EC" id="2.5.1.39"/>
    </reaction>
</comment>